<sequence>MDWQVALVENSAQLLCLNYANHQATSHYTTYIWRVQNLKQSKFQPERTCAQKSPKHATSSSDTNPWSVHYGRL</sequence>
<proteinExistence type="predicted"/>
<reference evidence="2" key="2">
    <citation type="journal article" date="2015" name="Data Brief">
        <title>Shoot transcriptome of the giant reed, Arundo donax.</title>
        <authorList>
            <person name="Barrero R.A."/>
            <person name="Guerrero F.D."/>
            <person name="Moolhuijzen P."/>
            <person name="Goolsby J.A."/>
            <person name="Tidwell J."/>
            <person name="Bellgard S.E."/>
            <person name="Bellgard M.I."/>
        </authorList>
    </citation>
    <scope>NUCLEOTIDE SEQUENCE</scope>
    <source>
        <tissue evidence="2">Shoot tissue taken approximately 20 cm above the soil surface</tissue>
    </source>
</reference>
<name>A0A0A9DL43_ARUDO</name>
<organism evidence="2">
    <name type="scientific">Arundo donax</name>
    <name type="common">Giant reed</name>
    <name type="synonym">Donax arundinaceus</name>
    <dbReference type="NCBI Taxonomy" id="35708"/>
    <lineage>
        <taxon>Eukaryota</taxon>
        <taxon>Viridiplantae</taxon>
        <taxon>Streptophyta</taxon>
        <taxon>Embryophyta</taxon>
        <taxon>Tracheophyta</taxon>
        <taxon>Spermatophyta</taxon>
        <taxon>Magnoliopsida</taxon>
        <taxon>Liliopsida</taxon>
        <taxon>Poales</taxon>
        <taxon>Poaceae</taxon>
        <taxon>PACMAD clade</taxon>
        <taxon>Arundinoideae</taxon>
        <taxon>Arundineae</taxon>
        <taxon>Arundo</taxon>
    </lineage>
</organism>
<accession>A0A0A9DL43</accession>
<feature type="compositionally biased region" description="Polar residues" evidence="1">
    <location>
        <begin position="56"/>
        <end position="66"/>
    </location>
</feature>
<feature type="region of interest" description="Disordered" evidence="1">
    <location>
        <begin position="44"/>
        <end position="73"/>
    </location>
</feature>
<protein>
    <submittedName>
        <fullName evidence="2">Uncharacterized protein</fullName>
    </submittedName>
</protein>
<evidence type="ECO:0000313" key="2">
    <source>
        <dbReference type="EMBL" id="JAD86380.1"/>
    </source>
</evidence>
<dbReference type="EMBL" id="GBRH01211515">
    <property type="protein sequence ID" value="JAD86380.1"/>
    <property type="molecule type" value="Transcribed_RNA"/>
</dbReference>
<dbReference type="AlphaFoldDB" id="A0A0A9DL43"/>
<reference evidence="2" key="1">
    <citation type="submission" date="2014-09" db="EMBL/GenBank/DDBJ databases">
        <authorList>
            <person name="Magalhaes I.L.F."/>
            <person name="Oliveira U."/>
            <person name="Santos F.R."/>
            <person name="Vidigal T.H.D.A."/>
            <person name="Brescovit A.D."/>
            <person name="Santos A.J."/>
        </authorList>
    </citation>
    <scope>NUCLEOTIDE SEQUENCE</scope>
    <source>
        <tissue evidence="2">Shoot tissue taken approximately 20 cm above the soil surface</tissue>
    </source>
</reference>
<evidence type="ECO:0000256" key="1">
    <source>
        <dbReference type="SAM" id="MobiDB-lite"/>
    </source>
</evidence>